<reference evidence="4 5" key="1">
    <citation type="submission" date="2020-05" db="EMBL/GenBank/DDBJ databases">
        <title>Draft genome of Flavobacterium sp. IMCC34852.</title>
        <authorList>
            <person name="Song J."/>
            <person name="Cho J.-C."/>
        </authorList>
    </citation>
    <scope>NUCLEOTIDE SEQUENCE [LARGE SCALE GENOMIC DNA]</scope>
    <source>
        <strain evidence="4 5">IMCC34852</strain>
    </source>
</reference>
<evidence type="ECO:0000256" key="1">
    <source>
        <dbReference type="ARBA" id="ARBA00022729"/>
    </source>
</evidence>
<dbReference type="AlphaFoldDB" id="A0A7Y3R8D7"/>
<keyword evidence="5" id="KW-1185">Reference proteome</keyword>
<feature type="domain" description="PorZ N-terminal beta-propeller" evidence="3">
    <location>
        <begin position="43"/>
        <end position="203"/>
    </location>
</feature>
<evidence type="ECO:0000313" key="4">
    <source>
        <dbReference type="EMBL" id="NNT71242.1"/>
    </source>
</evidence>
<feature type="chain" id="PRO_5030862045" evidence="2">
    <location>
        <begin position="19"/>
        <end position="763"/>
    </location>
</feature>
<accession>A0A7Y3R8D7</accession>
<dbReference type="EMBL" id="JABEVX010000001">
    <property type="protein sequence ID" value="NNT71242.1"/>
    <property type="molecule type" value="Genomic_DNA"/>
</dbReference>
<comment type="caution">
    <text evidence="4">The sequence shown here is derived from an EMBL/GenBank/DDBJ whole genome shotgun (WGS) entry which is preliminary data.</text>
</comment>
<organism evidence="4 5">
    <name type="scientific">Flavobacterium rivulicola</name>
    <dbReference type="NCBI Taxonomy" id="2732161"/>
    <lineage>
        <taxon>Bacteria</taxon>
        <taxon>Pseudomonadati</taxon>
        <taxon>Bacteroidota</taxon>
        <taxon>Flavobacteriia</taxon>
        <taxon>Flavobacteriales</taxon>
        <taxon>Flavobacteriaceae</taxon>
        <taxon>Flavobacterium</taxon>
    </lineage>
</organism>
<protein>
    <submittedName>
        <fullName evidence="4">T9SS type A sorting domain-containing protein</fullName>
    </submittedName>
</protein>
<dbReference type="InterPro" id="IPR048954">
    <property type="entry name" value="PorZ_N"/>
</dbReference>
<name>A0A7Y3R8D7_9FLAO</name>
<dbReference type="RefSeq" id="WP_171221429.1">
    <property type="nucleotide sequence ID" value="NZ_CP121446.1"/>
</dbReference>
<dbReference type="InterPro" id="IPR015943">
    <property type="entry name" value="WD40/YVTN_repeat-like_dom_sf"/>
</dbReference>
<dbReference type="Pfam" id="PF21544">
    <property type="entry name" value="PorZ_N_b_propeller"/>
    <property type="match status" value="1"/>
</dbReference>
<evidence type="ECO:0000313" key="5">
    <source>
        <dbReference type="Proteomes" id="UP000536509"/>
    </source>
</evidence>
<dbReference type="InterPro" id="IPR011110">
    <property type="entry name" value="Reg_prop"/>
</dbReference>
<evidence type="ECO:0000256" key="2">
    <source>
        <dbReference type="SAM" id="SignalP"/>
    </source>
</evidence>
<dbReference type="InterPro" id="IPR026444">
    <property type="entry name" value="Secre_tail"/>
</dbReference>
<gene>
    <name evidence="4" type="ORF">HKT18_03335</name>
</gene>
<keyword evidence="1 2" id="KW-0732">Signal</keyword>
<dbReference type="Proteomes" id="UP000536509">
    <property type="component" value="Unassembled WGS sequence"/>
</dbReference>
<proteinExistence type="predicted"/>
<dbReference type="Gene3D" id="2.130.10.10">
    <property type="entry name" value="YVTN repeat-like/Quinoprotein amine dehydrogenase"/>
    <property type="match status" value="2"/>
</dbReference>
<dbReference type="Pfam" id="PF07494">
    <property type="entry name" value="Reg_prop"/>
    <property type="match status" value="1"/>
</dbReference>
<dbReference type="NCBIfam" id="TIGR04183">
    <property type="entry name" value="Por_Secre_tail"/>
    <property type="match status" value="1"/>
</dbReference>
<sequence length="763" mass="84543">MKKCLLCLLILVFQIGFAQQNQNWKGYFSYNQIKDLSESENKVYAAAENALFIKNTVTNNLQTINSIDGLSGQTISALYHSDTFNKTIVGYETGLIIVINNTDGSMLNVVDIINKNIPANIKKVNHFMELDGIVYVACDFGIVQYNLATLEFGDTYFIGPNGQEIKVYQTTIYNGEIYADTQNHGIRKALITNPNLNDYAQWQVFDGGFWTGLVTFNNQLIGLNANNKAYKYNGTFFEELTDIGQPGLDIRATPNHLIITSPNHVFVYNTDLIQIAHVQNAQISPPTVSFTCGTVINNTIYIGTLENGLLALPLSNTTNFEFIMPDGPIRNYMFAIDSSSSSLWATYGGYNIFYNPYTFVGFDLASFGISKYTETGWLNIPYSEVLGAKSLTKVTINPNNENQVFIGSYHHGLLEVANDIPTTLYNASNSSLQSLDNATTTGIRVNESVFDRTGNLWVTNSNVQKQLNVLRTNGQWQSYNMDDILDNFSFSHLNKIAIDNSGTKWIASYLDGVIAFNENTNVFKKITEGAEVGNLPSKDVRAIAIDNRNQVWIGTNKGLRVLPSASSYNGTTQMRANAIIILEDDLAQELLYEQFITDIVVNGSNEKWIGTADSGVFLFSPNGQETIYHFTKDNSPLPSNVINDIDINPETGEVFFATDRGLVSFQGTATKPADDLKNVYVYPNPVRPEFVGTVKIAGLIADANIKITDIEGNLVYETTSEGGTIEWDTTAFGKYKVASGVYMIFIAAEDASETTVKKVMIIR</sequence>
<feature type="signal peptide" evidence="2">
    <location>
        <begin position="1"/>
        <end position="18"/>
    </location>
</feature>
<dbReference type="SUPFAM" id="SSF101898">
    <property type="entry name" value="NHL repeat"/>
    <property type="match status" value="1"/>
</dbReference>
<evidence type="ECO:0000259" key="3">
    <source>
        <dbReference type="Pfam" id="PF21544"/>
    </source>
</evidence>